<name>A0A0V0HEZ7_SOLCH</name>
<dbReference type="AlphaFoldDB" id="A0A0V0HEZ7"/>
<accession>A0A0V0HEZ7</accession>
<evidence type="ECO:0000313" key="1">
    <source>
        <dbReference type="EMBL" id="JAP18554.1"/>
    </source>
</evidence>
<proteinExistence type="predicted"/>
<sequence>MNKLRSAICIPLLDYIILNKRKKPYDPIDYLNQYPKLSPPFSSPKLQSLYNNNNNYDSIPNKLRSLYESSLLRLSSYHTK</sequence>
<protein>
    <submittedName>
        <fullName evidence="1">Putative ovule protein</fullName>
    </submittedName>
</protein>
<organism evidence="1">
    <name type="scientific">Solanum chacoense</name>
    <name type="common">Chaco potato</name>
    <dbReference type="NCBI Taxonomy" id="4108"/>
    <lineage>
        <taxon>Eukaryota</taxon>
        <taxon>Viridiplantae</taxon>
        <taxon>Streptophyta</taxon>
        <taxon>Embryophyta</taxon>
        <taxon>Tracheophyta</taxon>
        <taxon>Spermatophyta</taxon>
        <taxon>Magnoliopsida</taxon>
        <taxon>eudicotyledons</taxon>
        <taxon>Gunneridae</taxon>
        <taxon>Pentapetalae</taxon>
        <taxon>asterids</taxon>
        <taxon>lamiids</taxon>
        <taxon>Solanales</taxon>
        <taxon>Solanaceae</taxon>
        <taxon>Solanoideae</taxon>
        <taxon>Solaneae</taxon>
        <taxon>Solanum</taxon>
    </lineage>
</organism>
<reference evidence="1" key="1">
    <citation type="submission" date="2015-12" db="EMBL/GenBank/DDBJ databases">
        <title>Gene expression during late stages of embryo sac development: a critical building block for successful pollen-pistil interactions.</title>
        <authorList>
            <person name="Liu Y."/>
            <person name="Joly V."/>
            <person name="Sabar M."/>
            <person name="Matton D.P."/>
        </authorList>
    </citation>
    <scope>NUCLEOTIDE SEQUENCE</scope>
</reference>
<dbReference type="EMBL" id="GEDG01021133">
    <property type="protein sequence ID" value="JAP18554.1"/>
    <property type="molecule type" value="Transcribed_RNA"/>
</dbReference>